<accession>A0A5E7FAG4</accession>
<proteinExistence type="predicted"/>
<name>A0A5E7FAG4_PSEFL</name>
<evidence type="ECO:0000256" key="1">
    <source>
        <dbReference type="SAM" id="MobiDB-lite"/>
    </source>
</evidence>
<sequence length="436" mass="46073">MIGVVMNFGFAPEYVGDPRGTGLYVVAELVPLAIAGPVLHHAWLAANLFPAIVTGQAQGIAMTGHHAIDIAETAYRIAVAVDHFVELAMVVVAVLHQGFNGLVVDHASDVGQATQRVVVMQVHPHATGGADVGKRALGGAGEMQEVAQCIFDALQRHGDVVVRHFTEIEEGVVEGLQQIVAAFGADQMHLLMGVVDALPRLHVDEWNTATLIVGEINEGAAAPQALLPRQDPTLAEYAVDAQVAGIKARPLNRHQAREAEVGFVSDDFAPGRCVDRVADQATHRTLDGRPHDVTRSHFTGNKTGGEFQDTRHDSFHAGLGSGLDQLGDTARCTGDRHQNVDRGPQPTGNFVVHRQVAIGSATDEDIVRTARERCAAGQLVTLAGGCSAVDEDVGRTLGDLHRAGMLVAGAGTLLHVGRLAAIDEDIGRRGDDGPRG</sequence>
<feature type="region of interest" description="Disordered" evidence="1">
    <location>
        <begin position="286"/>
        <end position="308"/>
    </location>
</feature>
<feature type="compositionally biased region" description="Basic and acidic residues" evidence="1">
    <location>
        <begin position="286"/>
        <end position="295"/>
    </location>
</feature>
<dbReference type="Proteomes" id="UP000326018">
    <property type="component" value="Unassembled WGS sequence"/>
</dbReference>
<reference evidence="2 3" key="1">
    <citation type="submission" date="2019-09" db="EMBL/GenBank/DDBJ databases">
        <authorList>
            <person name="Chandra G."/>
            <person name="Truman W A."/>
        </authorList>
    </citation>
    <scope>NUCLEOTIDE SEQUENCE [LARGE SCALE GENOMIC DNA]</scope>
    <source>
        <strain evidence="2">PS712</strain>
    </source>
</reference>
<evidence type="ECO:0000313" key="2">
    <source>
        <dbReference type="EMBL" id="VVO36401.1"/>
    </source>
</evidence>
<dbReference type="AlphaFoldDB" id="A0A5E7FAG4"/>
<protein>
    <submittedName>
        <fullName evidence="2">Uncharacterized protein</fullName>
    </submittedName>
</protein>
<organism evidence="2 3">
    <name type="scientific">Pseudomonas fluorescens</name>
    <dbReference type="NCBI Taxonomy" id="294"/>
    <lineage>
        <taxon>Bacteria</taxon>
        <taxon>Pseudomonadati</taxon>
        <taxon>Pseudomonadota</taxon>
        <taxon>Gammaproteobacteria</taxon>
        <taxon>Pseudomonadales</taxon>
        <taxon>Pseudomonadaceae</taxon>
        <taxon>Pseudomonas</taxon>
    </lineage>
</organism>
<gene>
    <name evidence="2" type="ORF">PS712_05440</name>
</gene>
<dbReference type="EMBL" id="CABVIB010000043">
    <property type="protein sequence ID" value="VVO36401.1"/>
    <property type="molecule type" value="Genomic_DNA"/>
</dbReference>
<evidence type="ECO:0000313" key="3">
    <source>
        <dbReference type="Proteomes" id="UP000326018"/>
    </source>
</evidence>